<keyword evidence="2" id="KW-0812">Transmembrane</keyword>
<feature type="transmembrane region" description="Helical" evidence="2">
    <location>
        <begin position="12"/>
        <end position="30"/>
    </location>
</feature>
<feature type="region of interest" description="Disordered" evidence="1">
    <location>
        <begin position="395"/>
        <end position="428"/>
    </location>
</feature>
<dbReference type="InParanoid" id="A0A1X7TP37"/>
<feature type="compositionally biased region" description="Acidic residues" evidence="1">
    <location>
        <begin position="417"/>
        <end position="426"/>
    </location>
</feature>
<dbReference type="OrthoDB" id="10038298at2759"/>
<evidence type="ECO:0000256" key="1">
    <source>
        <dbReference type="SAM" id="MobiDB-lite"/>
    </source>
</evidence>
<feature type="region of interest" description="Disordered" evidence="1">
    <location>
        <begin position="351"/>
        <end position="383"/>
    </location>
</feature>
<dbReference type="EnsemblMetazoa" id="Aqu2.1.16467_001">
    <property type="protein sequence ID" value="Aqu2.1.16467_001"/>
    <property type="gene ID" value="Aqu2.1.16467"/>
</dbReference>
<feature type="compositionally biased region" description="Pro residues" evidence="1">
    <location>
        <begin position="77"/>
        <end position="92"/>
    </location>
</feature>
<evidence type="ECO:0000313" key="3">
    <source>
        <dbReference type="EnsemblMetazoa" id="Aqu2.1.16467_001"/>
    </source>
</evidence>
<protein>
    <submittedName>
        <fullName evidence="3">Uncharacterized protein</fullName>
    </submittedName>
</protein>
<evidence type="ECO:0000256" key="2">
    <source>
        <dbReference type="SAM" id="Phobius"/>
    </source>
</evidence>
<name>A0A1X7TP37_AMPQE</name>
<reference evidence="3" key="1">
    <citation type="submission" date="2017-05" db="UniProtKB">
        <authorList>
            <consortium name="EnsemblMetazoa"/>
        </authorList>
    </citation>
    <scope>IDENTIFICATION</scope>
</reference>
<organism evidence="3">
    <name type="scientific">Amphimedon queenslandica</name>
    <name type="common">Sponge</name>
    <dbReference type="NCBI Taxonomy" id="400682"/>
    <lineage>
        <taxon>Eukaryota</taxon>
        <taxon>Metazoa</taxon>
        <taxon>Porifera</taxon>
        <taxon>Demospongiae</taxon>
        <taxon>Heteroscleromorpha</taxon>
        <taxon>Haplosclerida</taxon>
        <taxon>Niphatidae</taxon>
        <taxon>Amphimedon</taxon>
    </lineage>
</organism>
<proteinExistence type="predicted"/>
<keyword evidence="2" id="KW-0472">Membrane</keyword>
<feature type="compositionally biased region" description="Polar residues" evidence="1">
    <location>
        <begin position="356"/>
        <end position="370"/>
    </location>
</feature>
<keyword evidence="2" id="KW-1133">Transmembrane helix</keyword>
<accession>A0A1X7TP37</accession>
<sequence>MVLFLTDIFPSLLVILFLIAISGIALLLCVRKGRSGVKTKANTAYVYYNTNAFPREGLIFTDPVSTQPSVIECPGGSTPPPPLPPPFSPSPLSPSLHLSSTHDEFKTRFEDTSTFIAASVQQQHTNPAASPVPQSPSTNTSAGYHEFIRINNPGITGGKLRSHTVHTSMMGGLSSIGEEGGQMSPQRPYMGSCSHLDSGYSHSKTAPRMYGYREPATTTLMMRASEEQQQYRQAVTPTSILRGHAATLPHSARVTFSPTPSPVTAEQLNQQTLNLRYSITSQDAEKSFLPPLPSQASNTQPMQINAPRGSLPGRFDSVPSSSRCGRSQTFSGVSDANDTLYVEMRSTGGSVRDGYTINQQGLGQNMTKEGTSPRLLRSQSDTTKPHYVNYMIPLPLSRQSTPESVDEDEEMDKREEEKEEKEEEEKSMEFIDLTRRYNQGTEEIKHDYINMKLLPLRTRTPSDPNISLSRYLGETIQEFPPSVEQRHIHEAIKEEEEVKVVSEDTLVFIDKTIEGYASEVTVHNWSDGTSGLTSAISHSTVV</sequence>
<feature type="region of interest" description="Disordered" evidence="1">
    <location>
        <begin position="72"/>
        <end position="99"/>
    </location>
</feature>
<dbReference type="AlphaFoldDB" id="A0A1X7TP37"/>